<dbReference type="InterPro" id="IPR001902">
    <property type="entry name" value="SLC26A/SulP_fam"/>
</dbReference>
<keyword evidence="16" id="KW-1185">Reference proteome</keyword>
<gene>
    <name evidence="15" type="ORF">UO65_5915</name>
</gene>
<dbReference type="GO" id="GO:0015976">
    <property type="term" value="P:carbon utilization"/>
    <property type="evidence" value="ECO:0007669"/>
    <property type="project" value="InterPro"/>
</dbReference>
<feature type="transmembrane region" description="Helical" evidence="13">
    <location>
        <begin position="94"/>
        <end position="116"/>
    </location>
</feature>
<dbReference type="RefSeq" id="WP_063936035.1">
    <property type="nucleotide sequence ID" value="NZ_AYXG01000228.1"/>
</dbReference>
<evidence type="ECO:0000313" key="15">
    <source>
        <dbReference type="EMBL" id="EWC58798.1"/>
    </source>
</evidence>
<dbReference type="InterPro" id="IPR001765">
    <property type="entry name" value="Carbonic_anhydrase"/>
</dbReference>
<dbReference type="GO" id="GO:0008270">
    <property type="term" value="F:zinc ion binding"/>
    <property type="evidence" value="ECO:0007669"/>
    <property type="project" value="InterPro"/>
</dbReference>
<dbReference type="EC" id="4.2.1.1" evidence="3"/>
<dbReference type="PATRIC" id="fig|909613.9.peg.5916"/>
<protein>
    <recommendedName>
        <fullName evidence="3">carbonic anhydrase</fullName>
        <ecNumber evidence="3">4.2.1.1</ecNumber>
    </recommendedName>
</protein>
<keyword evidence="6 13" id="KW-1133">Transmembrane helix</keyword>
<feature type="region of interest" description="Disordered" evidence="12">
    <location>
        <begin position="734"/>
        <end position="754"/>
    </location>
</feature>
<feature type="domain" description="SLC26A/SulP transporter" evidence="14">
    <location>
        <begin position="24"/>
        <end position="374"/>
    </location>
</feature>
<feature type="transmembrane region" description="Helical" evidence="13">
    <location>
        <begin position="327"/>
        <end position="356"/>
    </location>
</feature>
<dbReference type="InterPro" id="IPR015892">
    <property type="entry name" value="Carbonic_anhydrase_CS"/>
</dbReference>
<keyword evidence="8 15" id="KW-0456">Lyase</keyword>
<dbReference type="GO" id="GO:0016020">
    <property type="term" value="C:membrane"/>
    <property type="evidence" value="ECO:0007669"/>
    <property type="project" value="UniProtKB-SubCell"/>
</dbReference>
<evidence type="ECO:0000256" key="8">
    <source>
        <dbReference type="ARBA" id="ARBA00023239"/>
    </source>
</evidence>
<feature type="transmembrane region" description="Helical" evidence="13">
    <location>
        <begin position="128"/>
        <end position="152"/>
    </location>
</feature>
<dbReference type="PANTHER" id="PTHR11814">
    <property type="entry name" value="SULFATE TRANSPORTER"/>
    <property type="match status" value="1"/>
</dbReference>
<keyword evidence="5 11" id="KW-0862">Zinc</keyword>
<feature type="binding site" evidence="11">
    <location>
        <position position="572"/>
    </location>
    <ligand>
        <name>Zn(2+)</name>
        <dbReference type="ChEBI" id="CHEBI:29105"/>
    </ligand>
</feature>
<dbReference type="Gene3D" id="3.40.1050.10">
    <property type="entry name" value="Carbonic anhydrase"/>
    <property type="match status" value="1"/>
</dbReference>
<feature type="transmembrane region" description="Helical" evidence="13">
    <location>
        <begin position="54"/>
        <end position="74"/>
    </location>
</feature>
<organism evidence="15 16">
    <name type="scientific">Actinokineospora spheciospongiae</name>
    <dbReference type="NCBI Taxonomy" id="909613"/>
    <lineage>
        <taxon>Bacteria</taxon>
        <taxon>Bacillati</taxon>
        <taxon>Actinomycetota</taxon>
        <taxon>Actinomycetes</taxon>
        <taxon>Pseudonocardiales</taxon>
        <taxon>Pseudonocardiaceae</taxon>
        <taxon>Actinokineospora</taxon>
    </lineage>
</organism>
<dbReference type="Proteomes" id="UP000019277">
    <property type="component" value="Unassembled WGS sequence"/>
</dbReference>
<evidence type="ECO:0000256" key="6">
    <source>
        <dbReference type="ARBA" id="ARBA00022989"/>
    </source>
</evidence>
<reference evidence="15 16" key="1">
    <citation type="journal article" date="2014" name="Genome Announc.">
        <title>Draft Genome Sequence of the Antitrypanosomally Active Sponge-Associated Bacterium Actinokineospora sp. Strain EG49.</title>
        <authorList>
            <person name="Harjes J."/>
            <person name="Ryu T."/>
            <person name="Abdelmohsen U.R."/>
            <person name="Moitinho-Silva L."/>
            <person name="Horn H."/>
            <person name="Ravasi T."/>
            <person name="Hentschel U."/>
        </authorList>
    </citation>
    <scope>NUCLEOTIDE SEQUENCE [LARGE SCALE GENOMIC DNA]</scope>
    <source>
        <strain evidence="15 16">EG49</strain>
    </source>
</reference>
<feature type="transmembrane region" description="Helical" evidence="13">
    <location>
        <begin position="377"/>
        <end position="406"/>
    </location>
</feature>
<evidence type="ECO:0000256" key="10">
    <source>
        <dbReference type="ARBA" id="ARBA00048348"/>
    </source>
</evidence>
<dbReference type="GO" id="GO:0055085">
    <property type="term" value="P:transmembrane transport"/>
    <property type="evidence" value="ECO:0007669"/>
    <property type="project" value="InterPro"/>
</dbReference>
<evidence type="ECO:0000259" key="14">
    <source>
        <dbReference type="Pfam" id="PF00916"/>
    </source>
</evidence>
<evidence type="ECO:0000256" key="2">
    <source>
        <dbReference type="ARBA" id="ARBA00006217"/>
    </source>
</evidence>
<keyword evidence="11" id="KW-0479">Metal-binding</keyword>
<dbReference type="PROSITE" id="PS00704">
    <property type="entry name" value="PROK_CO2_ANHYDRASE_1"/>
    <property type="match status" value="1"/>
</dbReference>
<dbReference type="Pfam" id="PF00916">
    <property type="entry name" value="Sulfate_transp"/>
    <property type="match status" value="1"/>
</dbReference>
<sequence length="779" mass="80713">MGAARTDAHAPPGRLRSWLGQDARHDIPASLVVFLVAVPLSLGIAAASGAPVMAGLIAAVVGGIVAGALGGSALQVSGPAAGLTVVVAELITQFGWAVTCSITVIAGALQLLLGACRIGRAALAISPTVVHAMLAGIGVTIVLGQLHVLLGGAAGTSAWENISELPGQLLDLHSPAAFIGLGVIVLLVAWPRLPARVRAVPGPLVAIVAATAVSSLAALTLNRVELPDSPFAAIALPQLPNGQWGAFALGVFTLTVIASVESLLSAVSVDKLREGHRSNLDRELIGQGSANVASGLLGGLPVTGVIVRSSTNVRAGARTRASAVLHGIWVLLFTVLLVGLVEQVPMAALAGLLVFIGTQLVRPDDIRSARSHGELHVYLITVAGVVMLNLLEGVLIGLAVAMFGMLRRVVWARVRVEDGDGPDEEGRETRSVVVEGTLSFLSVPRLSRVLAQVPDGSAVTVELVVDYLDHAAYGHLATWKTTHVAGGGTVVVDEIGGPGPNARRKRPGVVGTRTFLAWSQWQAGEPEIPAQTRRDPLVVGAREYHRRGASVIRPQLRKLASSQAPHALFLTCADSRIVPNVITASGPGDLFTIRNVGNLVPRPNESDDQSVQAAVEYAVGNLGVQTIVVCGHSRCGAMTATLADQAGDGAVAQWLRWAETSVREWRAGHPLGRAAEEDGWSEVDQLAMVNVAVQLDTLRSMPEVRDADVRLVGMFFDIPTGTVLSLEDDRFTPMPGDRAALPPQRTAAKAADGVADGVAGGEPAVDAAKAATNGSPVTT</sequence>
<dbReference type="eggNOG" id="COG0659">
    <property type="taxonomic scope" value="Bacteria"/>
</dbReference>
<dbReference type="EMBL" id="AYXG01000228">
    <property type="protein sequence ID" value="EWC58798.1"/>
    <property type="molecule type" value="Genomic_DNA"/>
</dbReference>
<dbReference type="InterPro" id="IPR011547">
    <property type="entry name" value="SLC26A/SulP_dom"/>
</dbReference>
<keyword evidence="4 13" id="KW-0812">Transmembrane</keyword>
<feature type="binding site" evidence="11">
    <location>
        <position position="574"/>
    </location>
    <ligand>
        <name>Zn(2+)</name>
        <dbReference type="ChEBI" id="CHEBI:29105"/>
    </ligand>
</feature>
<comment type="catalytic activity">
    <reaction evidence="10">
        <text>hydrogencarbonate + H(+) = CO2 + H2O</text>
        <dbReference type="Rhea" id="RHEA:10748"/>
        <dbReference type="ChEBI" id="CHEBI:15377"/>
        <dbReference type="ChEBI" id="CHEBI:15378"/>
        <dbReference type="ChEBI" id="CHEBI:16526"/>
        <dbReference type="ChEBI" id="CHEBI:17544"/>
        <dbReference type="EC" id="4.2.1.1"/>
    </reaction>
</comment>
<dbReference type="InterPro" id="IPR036874">
    <property type="entry name" value="Carbonic_anhydrase_sf"/>
</dbReference>
<feature type="binding site" evidence="11">
    <location>
        <position position="632"/>
    </location>
    <ligand>
        <name>Zn(2+)</name>
        <dbReference type="ChEBI" id="CHEBI:29105"/>
    </ligand>
</feature>
<comment type="caution">
    <text evidence="15">The sequence shown here is derived from an EMBL/GenBank/DDBJ whole genome shotgun (WGS) entry which is preliminary data.</text>
</comment>
<comment type="similarity">
    <text evidence="2">Belongs to the beta-class carbonic anhydrase family.</text>
</comment>
<feature type="transmembrane region" description="Helical" evidence="13">
    <location>
        <begin position="288"/>
        <end position="307"/>
    </location>
</feature>
<keyword evidence="7 13" id="KW-0472">Membrane</keyword>
<evidence type="ECO:0000256" key="12">
    <source>
        <dbReference type="SAM" id="MobiDB-lite"/>
    </source>
</evidence>
<dbReference type="STRING" id="909613.UO65_5915"/>
<feature type="transmembrane region" description="Helical" evidence="13">
    <location>
        <begin position="172"/>
        <end position="190"/>
    </location>
</feature>
<dbReference type="AlphaFoldDB" id="W7IE10"/>
<evidence type="ECO:0000256" key="3">
    <source>
        <dbReference type="ARBA" id="ARBA00012925"/>
    </source>
</evidence>
<name>W7IE10_9PSEU</name>
<evidence type="ECO:0000256" key="1">
    <source>
        <dbReference type="ARBA" id="ARBA00004141"/>
    </source>
</evidence>
<dbReference type="Pfam" id="PF00484">
    <property type="entry name" value="Pro_CA"/>
    <property type="match status" value="1"/>
</dbReference>
<dbReference type="SUPFAM" id="SSF53056">
    <property type="entry name" value="beta-carbonic anhydrase, cab"/>
    <property type="match status" value="1"/>
</dbReference>
<feature type="binding site" evidence="11">
    <location>
        <position position="635"/>
    </location>
    <ligand>
        <name>Zn(2+)</name>
        <dbReference type="ChEBI" id="CHEBI:29105"/>
    </ligand>
</feature>
<feature type="transmembrane region" description="Helical" evidence="13">
    <location>
        <begin position="27"/>
        <end position="47"/>
    </location>
</feature>
<evidence type="ECO:0000256" key="9">
    <source>
        <dbReference type="ARBA" id="ARBA00024993"/>
    </source>
</evidence>
<proteinExistence type="inferred from homology"/>
<evidence type="ECO:0000256" key="11">
    <source>
        <dbReference type="PIRSR" id="PIRSR601765-1"/>
    </source>
</evidence>
<comment type="cofactor">
    <cofactor evidence="11">
        <name>Zn(2+)</name>
        <dbReference type="ChEBI" id="CHEBI:29105"/>
    </cofactor>
    <text evidence="11">Binds 1 zinc ion per subunit.</text>
</comment>
<dbReference type="OrthoDB" id="9771198at2"/>
<evidence type="ECO:0000256" key="4">
    <source>
        <dbReference type="ARBA" id="ARBA00022692"/>
    </source>
</evidence>
<feature type="transmembrane region" description="Helical" evidence="13">
    <location>
        <begin position="202"/>
        <end position="224"/>
    </location>
</feature>
<evidence type="ECO:0000313" key="16">
    <source>
        <dbReference type="Proteomes" id="UP000019277"/>
    </source>
</evidence>
<dbReference type="GO" id="GO:0004089">
    <property type="term" value="F:carbonate dehydratase activity"/>
    <property type="evidence" value="ECO:0007669"/>
    <property type="project" value="UniProtKB-EC"/>
</dbReference>
<accession>W7IE10</accession>
<dbReference type="PROSITE" id="PS00705">
    <property type="entry name" value="PROK_CO2_ANHYDRASE_2"/>
    <property type="match status" value="1"/>
</dbReference>
<evidence type="ECO:0000256" key="5">
    <source>
        <dbReference type="ARBA" id="ARBA00022833"/>
    </source>
</evidence>
<dbReference type="SMART" id="SM00947">
    <property type="entry name" value="Pro_CA"/>
    <property type="match status" value="1"/>
</dbReference>
<comment type="subcellular location">
    <subcellularLocation>
        <location evidence="1">Membrane</location>
        <topology evidence="1">Multi-pass membrane protein</topology>
    </subcellularLocation>
</comment>
<dbReference type="eggNOG" id="COG0288">
    <property type="taxonomic scope" value="Bacteria"/>
</dbReference>
<evidence type="ECO:0000256" key="13">
    <source>
        <dbReference type="SAM" id="Phobius"/>
    </source>
</evidence>
<evidence type="ECO:0000256" key="7">
    <source>
        <dbReference type="ARBA" id="ARBA00023136"/>
    </source>
</evidence>
<feature type="transmembrane region" description="Helical" evidence="13">
    <location>
        <begin position="244"/>
        <end position="267"/>
    </location>
</feature>
<comment type="function">
    <text evidence="9">Catalyzes the reversible hydration of carbon dioxide to form bicarbonate.</text>
</comment>